<dbReference type="GO" id="GO:0070813">
    <property type="term" value="P:hydrogen sulfide metabolic process"/>
    <property type="evidence" value="ECO:0007669"/>
    <property type="project" value="TreeGrafter"/>
</dbReference>
<dbReference type="AlphaFoldDB" id="A0A839RGZ7"/>
<organism evidence="3 4">
    <name type="scientific">Hoyosella altamirensis</name>
    <dbReference type="NCBI Taxonomy" id="616997"/>
    <lineage>
        <taxon>Bacteria</taxon>
        <taxon>Bacillati</taxon>
        <taxon>Actinomycetota</taxon>
        <taxon>Actinomycetes</taxon>
        <taxon>Mycobacteriales</taxon>
        <taxon>Hoyosellaceae</taxon>
        <taxon>Hoyosella</taxon>
    </lineage>
</organism>
<dbReference type="GO" id="GO:0050313">
    <property type="term" value="F:sulfur dioxygenase activity"/>
    <property type="evidence" value="ECO:0007669"/>
    <property type="project" value="InterPro"/>
</dbReference>
<dbReference type="InterPro" id="IPR051682">
    <property type="entry name" value="Mito_Persulfide_Diox"/>
</dbReference>
<accession>A0A839RGZ7</accession>
<dbReference type="RefSeq" id="WP_064439671.1">
    <property type="nucleotide sequence ID" value="NZ_BDDI01000005.1"/>
</dbReference>
<evidence type="ECO:0000313" key="3">
    <source>
        <dbReference type="EMBL" id="MBB3036002.1"/>
    </source>
</evidence>
<dbReference type="Gene3D" id="3.60.15.10">
    <property type="entry name" value="Ribonuclease Z/Hydroxyacylglutathione hydrolase-like"/>
    <property type="match status" value="1"/>
</dbReference>
<name>A0A839RGZ7_9ACTN</name>
<dbReference type="InterPro" id="IPR001279">
    <property type="entry name" value="Metallo-B-lactamas"/>
</dbReference>
<dbReference type="Gene3D" id="3.40.250.10">
    <property type="entry name" value="Rhodanese-like domain"/>
    <property type="match status" value="2"/>
</dbReference>
<dbReference type="GO" id="GO:0016740">
    <property type="term" value="F:transferase activity"/>
    <property type="evidence" value="ECO:0007669"/>
    <property type="project" value="UniProtKB-KW"/>
</dbReference>
<evidence type="ECO:0000313" key="4">
    <source>
        <dbReference type="Proteomes" id="UP000567922"/>
    </source>
</evidence>
<dbReference type="OrthoDB" id="3196337at2"/>
<dbReference type="InterPro" id="IPR001763">
    <property type="entry name" value="Rhodanese-like_dom"/>
</dbReference>
<dbReference type="SMART" id="SM00450">
    <property type="entry name" value="RHOD"/>
    <property type="match status" value="1"/>
</dbReference>
<dbReference type="SUPFAM" id="SSF56281">
    <property type="entry name" value="Metallo-hydrolase/oxidoreductase"/>
    <property type="match status" value="1"/>
</dbReference>
<feature type="domain" description="Rhodanese" evidence="2">
    <location>
        <begin position="369"/>
        <end position="455"/>
    </location>
</feature>
<keyword evidence="3" id="KW-0808">Transferase</keyword>
<dbReference type="GO" id="GO:0006749">
    <property type="term" value="P:glutathione metabolic process"/>
    <property type="evidence" value="ECO:0007669"/>
    <property type="project" value="InterPro"/>
</dbReference>
<proteinExistence type="predicted"/>
<sequence>MHITTIETSSLGDRSYLIDDGAVAAVIDPQRDVDRALAAAGERGVAITHVFETHIHNDYVTGGLELSRVTGAQYVLSEMDDVEFRHRAISDGEVLKVGAMRFRAMHTPGHTHHHLSYVLLDEAGEPKAVFTGGSMLYGTTGRTDLLGPEHTTDLSHKQFHSVRKLAEELPPNVEVYPTHGFGSFCSATQSSGNESSTIGEELQANPALTHDEQTYVDDLLAGLSDYPAYYAHMGVINSQGPEPVDLRAPEPVDAATLRQRIDDGEWVVDLRQRRAFAAGHLAGTMGFELSTSFVTYLGWLYQWGAPITLIGGTSEQVLDARRDLARIGIDNVTGAAVSTHEHLADLALTASDVRSYRVATFADLAREKDVREIVVLDARRKDEHNASAIPGALNIPIHEVLSRRDEVPEGEIWVHCESGYRASITASILDRDEREIVLIDDDFDQAEQHGLVPES</sequence>
<reference evidence="3 4" key="1">
    <citation type="submission" date="2020-08" db="EMBL/GenBank/DDBJ databases">
        <title>Sequencing the genomes of 1000 actinobacteria strains.</title>
        <authorList>
            <person name="Klenk H.-P."/>
        </authorList>
    </citation>
    <scope>NUCLEOTIDE SEQUENCE [LARGE SCALE GENOMIC DNA]</scope>
    <source>
        <strain evidence="3 4">DSM 45258</strain>
    </source>
</reference>
<dbReference type="SUPFAM" id="SSF52821">
    <property type="entry name" value="Rhodanese/Cell cycle control phosphatase"/>
    <property type="match status" value="2"/>
</dbReference>
<keyword evidence="4" id="KW-1185">Reference proteome</keyword>
<keyword evidence="1" id="KW-0479">Metal-binding</keyword>
<dbReference type="EMBL" id="JACHWS010000001">
    <property type="protein sequence ID" value="MBB3036002.1"/>
    <property type="molecule type" value="Genomic_DNA"/>
</dbReference>
<dbReference type="CDD" id="cd07724">
    <property type="entry name" value="POD-like_MBL-fold"/>
    <property type="match status" value="1"/>
</dbReference>
<dbReference type="InterPro" id="IPR036873">
    <property type="entry name" value="Rhodanese-like_dom_sf"/>
</dbReference>
<dbReference type="Pfam" id="PF00581">
    <property type="entry name" value="Rhodanese"/>
    <property type="match status" value="1"/>
</dbReference>
<evidence type="ECO:0000259" key="2">
    <source>
        <dbReference type="PROSITE" id="PS50206"/>
    </source>
</evidence>
<dbReference type="Proteomes" id="UP000567922">
    <property type="component" value="Unassembled WGS sequence"/>
</dbReference>
<dbReference type="GO" id="GO:0016787">
    <property type="term" value="F:hydrolase activity"/>
    <property type="evidence" value="ECO:0007669"/>
    <property type="project" value="UniProtKB-KW"/>
</dbReference>
<dbReference type="CDD" id="cd00158">
    <property type="entry name" value="RHOD"/>
    <property type="match status" value="1"/>
</dbReference>
<dbReference type="Pfam" id="PF00753">
    <property type="entry name" value="Lactamase_B"/>
    <property type="match status" value="1"/>
</dbReference>
<dbReference type="PANTHER" id="PTHR43084">
    <property type="entry name" value="PERSULFIDE DIOXYGENASE ETHE1"/>
    <property type="match status" value="1"/>
</dbReference>
<gene>
    <name evidence="3" type="ORF">FHU29_000436</name>
</gene>
<dbReference type="PROSITE" id="PS50206">
    <property type="entry name" value="RHODANESE_3"/>
    <property type="match status" value="1"/>
</dbReference>
<dbReference type="GO" id="GO:0046872">
    <property type="term" value="F:metal ion binding"/>
    <property type="evidence" value="ECO:0007669"/>
    <property type="project" value="UniProtKB-KW"/>
</dbReference>
<dbReference type="InterPro" id="IPR036866">
    <property type="entry name" value="RibonucZ/Hydroxyglut_hydro"/>
</dbReference>
<dbReference type="PANTHER" id="PTHR43084:SF1">
    <property type="entry name" value="PERSULFIDE DIOXYGENASE ETHE1, MITOCHONDRIAL"/>
    <property type="match status" value="1"/>
</dbReference>
<dbReference type="InterPro" id="IPR044528">
    <property type="entry name" value="POD-like_MBL-fold"/>
</dbReference>
<protein>
    <submittedName>
        <fullName evidence="3">Glyoxylase-like metal-dependent hydrolase (Beta-lactamase superfamily II)/rhodanese-related sulfurtransferase</fullName>
    </submittedName>
</protein>
<evidence type="ECO:0000256" key="1">
    <source>
        <dbReference type="ARBA" id="ARBA00022723"/>
    </source>
</evidence>
<comment type="caution">
    <text evidence="3">The sequence shown here is derived from an EMBL/GenBank/DDBJ whole genome shotgun (WGS) entry which is preliminary data.</text>
</comment>
<keyword evidence="3" id="KW-0378">Hydrolase</keyword>
<dbReference type="SMART" id="SM00849">
    <property type="entry name" value="Lactamase_B"/>
    <property type="match status" value="1"/>
</dbReference>